<comment type="caution">
    <text evidence="2">The sequence shown here is derived from an EMBL/GenBank/DDBJ whole genome shotgun (WGS) entry which is preliminary data.</text>
</comment>
<reference evidence="2 3" key="1">
    <citation type="submission" date="2014-06" db="EMBL/GenBank/DDBJ databases">
        <title>Draft genome sequence of the putrescine producing strain Lactococcus lactis subsp cremoris GE214.</title>
        <authorList>
            <person name="Ladero V."/>
            <person name="Linares D.M."/>
            <person name="del Rio B."/>
            <person name="Mayo B."/>
            <person name="Martin M.C."/>
            <person name="Fernandez M."/>
            <person name="Alvarez M.A."/>
        </authorList>
    </citation>
    <scope>NUCLEOTIDE SEQUENCE [LARGE SCALE GENOMIC DNA]</scope>
    <source>
        <strain evidence="2 3">GE214</strain>
    </source>
</reference>
<dbReference type="Gene3D" id="1.10.10.2910">
    <property type="match status" value="1"/>
</dbReference>
<name>A0A084AEC6_LACLC</name>
<evidence type="ECO:0000259" key="1">
    <source>
        <dbReference type="Pfam" id="PF06114"/>
    </source>
</evidence>
<dbReference type="PATRIC" id="fig|1415168.3.peg.238"/>
<organism evidence="2 3">
    <name type="scientific">Lactococcus cremoris subsp. cremoris GE214</name>
    <dbReference type="NCBI Taxonomy" id="1415168"/>
    <lineage>
        <taxon>Bacteria</taxon>
        <taxon>Bacillati</taxon>
        <taxon>Bacillota</taxon>
        <taxon>Bacilli</taxon>
        <taxon>Lactobacillales</taxon>
        <taxon>Streptococcaceae</taxon>
        <taxon>Lactococcus</taxon>
        <taxon>Lactococcus cremoris subsp. cremoris</taxon>
    </lineage>
</organism>
<dbReference type="RefSeq" id="WP_051804505.1">
    <property type="nucleotide sequence ID" value="NZ_AZSI01000004.1"/>
</dbReference>
<sequence length="360" mass="41290">MIPKIFDEEYKKANFAYAQDLAYEVVNKSGSSTLPINIKKLLKSYKKNGLHVVKYTSFSKRRHLSMREVVYFTGSEDGCLWKRSDDTYILLYNDTKTYRPTVRFTLAHELGHFILKHHNKTNREILARGGLSKSTHSHLEMEANYFAKRILAPIPLVDIYTEKWEQIDDEKITKIFDVSVTVSKSIVKSLISRHKNTNIVLESHEMVKNFKDFINEELNNKICKNCSCLCSEKNKFCSICGSHDFFDSDYNNFLTYKEMVNNKMNYDTLKVDKEGRLACPCPICGNKNPVNKYCSVCGIFIINECTNIEDPFSGGGCEGGSLNGGDRYCSKCGSVSTFYKFGLLNDWNLHIEISDEDLPF</sequence>
<protein>
    <recommendedName>
        <fullName evidence="1">IrrE N-terminal-like domain-containing protein</fullName>
    </recommendedName>
</protein>
<evidence type="ECO:0000313" key="3">
    <source>
        <dbReference type="Proteomes" id="UP000028401"/>
    </source>
</evidence>
<dbReference type="AlphaFoldDB" id="A0A084AEC6"/>
<dbReference type="InterPro" id="IPR010359">
    <property type="entry name" value="IrrE_HExxH"/>
</dbReference>
<dbReference type="EMBL" id="AZSI01000004">
    <property type="protein sequence ID" value="KEY63655.1"/>
    <property type="molecule type" value="Genomic_DNA"/>
</dbReference>
<gene>
    <name evidence="2" type="ORF">U725_00228</name>
</gene>
<evidence type="ECO:0000313" key="2">
    <source>
        <dbReference type="EMBL" id="KEY63655.1"/>
    </source>
</evidence>
<dbReference type="Proteomes" id="UP000028401">
    <property type="component" value="Unassembled WGS sequence"/>
</dbReference>
<accession>A0A084AEC6</accession>
<dbReference type="Pfam" id="PF06114">
    <property type="entry name" value="Peptidase_M78"/>
    <property type="match status" value="1"/>
</dbReference>
<proteinExistence type="predicted"/>
<feature type="domain" description="IrrE N-terminal-like" evidence="1">
    <location>
        <begin position="84"/>
        <end position="180"/>
    </location>
</feature>